<dbReference type="Proteomes" id="UP001497623">
    <property type="component" value="Unassembled WGS sequence"/>
</dbReference>
<dbReference type="InterPro" id="IPR027528">
    <property type="entry name" value="eIF3m"/>
</dbReference>
<dbReference type="EMBL" id="CAXKWB010066112">
    <property type="protein sequence ID" value="CAL4189507.1"/>
    <property type="molecule type" value="Genomic_DNA"/>
</dbReference>
<proteinExistence type="inferred from homology"/>
<evidence type="ECO:0000256" key="4">
    <source>
        <dbReference type="ARBA" id="ARBA00022917"/>
    </source>
</evidence>
<dbReference type="InterPro" id="IPR045237">
    <property type="entry name" value="COPS7/eIF3m"/>
</dbReference>
<dbReference type="SMART" id="SM00088">
    <property type="entry name" value="PINT"/>
    <property type="match status" value="1"/>
</dbReference>
<evidence type="ECO:0000259" key="5">
    <source>
        <dbReference type="PROSITE" id="PS50250"/>
    </source>
</evidence>
<protein>
    <recommendedName>
        <fullName evidence="5">PCI domain-containing protein</fullName>
    </recommendedName>
</protein>
<feature type="domain" description="PCI" evidence="5">
    <location>
        <begin position="199"/>
        <end position="358"/>
    </location>
</feature>
<feature type="non-terminal residue" evidence="6">
    <location>
        <position position="405"/>
    </location>
</feature>
<sequence length="405" mass="45243">MYDFSGSQASPGSLLGIQTVTNIDLRAQVEELRAYLKDVGAEISLERSPKGLEDDLHKIIGVCDACFASEATEGEIEALLNSIVSVLIVVPVGEKTESLILAFCEKLAKAPSNKLGHVCLKVLKLLFHALPENLGVRYHVYYTMVQVSGQIGQIQTVYQSVEKMRTTLNTAQPPPSTEQMQQLLRLLHQTLLANKISDEASKVMIELLGTYTTENASQAREDAHRCIIASLADPNTYIMDHLLTLKPVKFLEGELIHDLLTIFVAEKLPGYVHFYNNHKEFISSLGLDHDANVRKMRLLTFMQLAENSSEMTFDQIEQELQLPANEVESFIIEALKTRLVSARMDQHMRKVNITNVQHRTFGRTQWQVLHDILTSWRGNLTSVKESMQAIVNAPVTTTTTTAVAA</sequence>
<dbReference type="Pfam" id="PF18005">
    <property type="entry name" value="eIF3m_C_helix"/>
    <property type="match status" value="1"/>
</dbReference>
<organism evidence="6 7">
    <name type="scientific">Meganyctiphanes norvegica</name>
    <name type="common">Northern krill</name>
    <name type="synonym">Thysanopoda norvegica</name>
    <dbReference type="NCBI Taxonomy" id="48144"/>
    <lineage>
        <taxon>Eukaryota</taxon>
        <taxon>Metazoa</taxon>
        <taxon>Ecdysozoa</taxon>
        <taxon>Arthropoda</taxon>
        <taxon>Crustacea</taxon>
        <taxon>Multicrustacea</taxon>
        <taxon>Malacostraca</taxon>
        <taxon>Eumalacostraca</taxon>
        <taxon>Eucarida</taxon>
        <taxon>Euphausiacea</taxon>
        <taxon>Euphausiidae</taxon>
        <taxon>Meganyctiphanes</taxon>
    </lineage>
</organism>
<dbReference type="GO" id="GO:0003743">
    <property type="term" value="F:translation initiation factor activity"/>
    <property type="evidence" value="ECO:0007669"/>
    <property type="project" value="UniProtKB-KW"/>
</dbReference>
<dbReference type="Pfam" id="PF01399">
    <property type="entry name" value="PCI"/>
    <property type="match status" value="1"/>
</dbReference>
<keyword evidence="2" id="KW-0963">Cytoplasm</keyword>
<dbReference type="GO" id="GO:0002183">
    <property type="term" value="P:cytoplasmic translational initiation"/>
    <property type="evidence" value="ECO:0007669"/>
    <property type="project" value="TreeGrafter"/>
</dbReference>
<evidence type="ECO:0000256" key="1">
    <source>
        <dbReference type="ARBA" id="ARBA00008482"/>
    </source>
</evidence>
<evidence type="ECO:0000256" key="2">
    <source>
        <dbReference type="ARBA" id="ARBA00022490"/>
    </source>
</evidence>
<dbReference type="InterPro" id="IPR040750">
    <property type="entry name" value="eIF3m_C_helix"/>
</dbReference>
<evidence type="ECO:0000313" key="7">
    <source>
        <dbReference type="Proteomes" id="UP001497623"/>
    </source>
</evidence>
<evidence type="ECO:0000256" key="3">
    <source>
        <dbReference type="ARBA" id="ARBA00022540"/>
    </source>
</evidence>
<evidence type="ECO:0000313" key="6">
    <source>
        <dbReference type="EMBL" id="CAL4189507.1"/>
    </source>
</evidence>
<gene>
    <name evidence="6" type="ORF">MNOR_LOCUS36393</name>
</gene>
<keyword evidence="7" id="KW-1185">Reference proteome</keyword>
<dbReference type="PROSITE" id="PS50250">
    <property type="entry name" value="PCI"/>
    <property type="match status" value="1"/>
</dbReference>
<dbReference type="PANTHER" id="PTHR15350:SF2">
    <property type="entry name" value="EUKARYOTIC TRANSLATION INITIATION FACTOR 3 SUBUNIT M"/>
    <property type="match status" value="1"/>
</dbReference>
<dbReference type="InterPro" id="IPR036390">
    <property type="entry name" value="WH_DNA-bd_sf"/>
</dbReference>
<comment type="similarity">
    <text evidence="1">Belongs to the CSN7/EIF3M family. CSN7 subfamily.</text>
</comment>
<dbReference type="HAMAP" id="MF_03012">
    <property type="entry name" value="eIF3m"/>
    <property type="match status" value="1"/>
</dbReference>
<keyword evidence="4" id="KW-0648">Protein biosynthesis</keyword>
<dbReference type="AlphaFoldDB" id="A0AAV2SGA1"/>
<dbReference type="GO" id="GO:0005852">
    <property type="term" value="C:eukaryotic translation initiation factor 3 complex"/>
    <property type="evidence" value="ECO:0007669"/>
    <property type="project" value="InterPro"/>
</dbReference>
<dbReference type="InterPro" id="IPR000717">
    <property type="entry name" value="PCI_dom"/>
</dbReference>
<accession>A0AAV2SGA1</accession>
<name>A0AAV2SGA1_MEGNR</name>
<comment type="caution">
    <text evidence="6">The sequence shown here is derived from an EMBL/GenBank/DDBJ whole genome shotgun (WGS) entry which is preliminary data.</text>
</comment>
<keyword evidence="3" id="KW-0396">Initiation factor</keyword>
<dbReference type="SUPFAM" id="SSF46785">
    <property type="entry name" value="Winged helix' DNA-binding domain"/>
    <property type="match status" value="1"/>
</dbReference>
<dbReference type="PANTHER" id="PTHR15350">
    <property type="entry name" value="COP9 SIGNALOSOME COMPLEX SUBUNIT 7/DENDRITIC CELL PROTEIN GA17"/>
    <property type="match status" value="1"/>
</dbReference>
<reference evidence="6 7" key="1">
    <citation type="submission" date="2024-05" db="EMBL/GenBank/DDBJ databases">
        <authorList>
            <person name="Wallberg A."/>
        </authorList>
    </citation>
    <scope>NUCLEOTIDE SEQUENCE [LARGE SCALE GENOMIC DNA]</scope>
</reference>